<evidence type="ECO:0000256" key="6">
    <source>
        <dbReference type="ARBA" id="ARBA00023277"/>
    </source>
</evidence>
<dbReference type="SFLD" id="SFLDG01135">
    <property type="entry name" value="C1.5.6:_HAD__Beta-PGM__Phospha"/>
    <property type="match status" value="1"/>
</dbReference>
<feature type="site" description="Important for catalytic activity and assists the phosphoryl transfer reaction to Asp8 by balancing charge and orienting the reacting groups" evidence="13">
    <location>
        <position position="115"/>
    </location>
</feature>
<evidence type="ECO:0000256" key="4">
    <source>
        <dbReference type="ARBA" id="ARBA00022842"/>
    </source>
</evidence>
<accession>A0A430B2Y3</accession>
<gene>
    <name evidence="14" type="ORF">CBF27_01515</name>
</gene>
<feature type="binding site" evidence="11">
    <location>
        <position position="146"/>
    </location>
    <ligand>
        <name>substrate</name>
    </ligand>
</feature>
<dbReference type="AlphaFoldDB" id="A0A430B2Y3"/>
<reference evidence="14 15" key="1">
    <citation type="submission" date="2017-05" db="EMBL/GenBank/DDBJ databases">
        <title>Vagococcus spp. assemblies.</title>
        <authorList>
            <person name="Gulvik C.A."/>
        </authorList>
    </citation>
    <scope>NUCLEOTIDE SEQUENCE [LARGE SCALE GENOMIC DNA]</scope>
    <source>
        <strain evidence="14 15">LMG 24798</strain>
    </source>
</reference>
<dbReference type="PRINTS" id="PR00413">
    <property type="entry name" value="HADHALOGNASE"/>
</dbReference>
<evidence type="ECO:0000256" key="2">
    <source>
        <dbReference type="ARBA" id="ARBA00022553"/>
    </source>
</evidence>
<keyword evidence="3 12" id="KW-0479">Metal-binding</keyword>
<comment type="similarity">
    <text evidence="1">Belongs to the HAD-like hydrolase superfamily. CbbY/CbbZ/Gph/YieH family.</text>
</comment>
<evidence type="ECO:0000256" key="12">
    <source>
        <dbReference type="PIRSR" id="PIRSR610972-3"/>
    </source>
</evidence>
<keyword evidence="15" id="KW-1185">Reference proteome</keyword>
<evidence type="ECO:0000256" key="1">
    <source>
        <dbReference type="ARBA" id="ARBA00006171"/>
    </source>
</evidence>
<dbReference type="RefSeq" id="WP_126811670.1">
    <property type="nucleotide sequence ID" value="NZ_NGKC01000001.1"/>
</dbReference>
<evidence type="ECO:0000256" key="3">
    <source>
        <dbReference type="ARBA" id="ARBA00022723"/>
    </source>
</evidence>
<keyword evidence="2" id="KW-0597">Phosphoprotein</keyword>
<feature type="binding site" evidence="12">
    <location>
        <position position="170"/>
    </location>
    <ligand>
        <name>Mg(2+)</name>
        <dbReference type="ChEBI" id="CHEBI:18420"/>
    </ligand>
</feature>
<feature type="binding site" evidence="11">
    <location>
        <position position="24"/>
    </location>
    <ligand>
        <name>substrate</name>
    </ligand>
</feature>
<dbReference type="InterPro" id="IPR010972">
    <property type="entry name" value="Beta-PGM"/>
</dbReference>
<dbReference type="SFLD" id="SFLDG01129">
    <property type="entry name" value="C1.5:_HAD__Beta-PGM__Phosphata"/>
    <property type="match status" value="1"/>
</dbReference>
<dbReference type="OrthoDB" id="9797743at2"/>
<dbReference type="NCBIfam" id="TIGR01509">
    <property type="entry name" value="HAD-SF-IA-v3"/>
    <property type="match status" value="1"/>
</dbReference>
<dbReference type="PANTHER" id="PTHR46193">
    <property type="entry name" value="6-PHOSPHOGLUCONATE PHOSPHATASE"/>
    <property type="match status" value="1"/>
</dbReference>
<keyword evidence="6" id="KW-0119">Carbohydrate metabolism</keyword>
<evidence type="ECO:0000256" key="5">
    <source>
        <dbReference type="ARBA" id="ARBA00023235"/>
    </source>
</evidence>
<dbReference type="Pfam" id="PF00702">
    <property type="entry name" value="Hydrolase"/>
    <property type="match status" value="1"/>
</dbReference>
<feature type="active site" description="Nucleophile" evidence="10">
    <location>
        <position position="8"/>
    </location>
</feature>
<dbReference type="EC" id="5.4.2.6" evidence="8"/>
<dbReference type="InterPro" id="IPR036412">
    <property type="entry name" value="HAD-like_sf"/>
</dbReference>
<evidence type="ECO:0000313" key="15">
    <source>
        <dbReference type="Proteomes" id="UP000286773"/>
    </source>
</evidence>
<dbReference type="NCBIfam" id="TIGR01990">
    <property type="entry name" value="bPGM"/>
    <property type="match status" value="1"/>
</dbReference>
<protein>
    <recommendedName>
        <fullName evidence="9">Beta-phosphoglucomutase</fullName>
        <ecNumber evidence="8">5.4.2.6</ecNumber>
    </recommendedName>
</protein>
<sequence>MYKGVLFDLDGVLIDTARYHYQAWQALAKQLQIPFTEQDNERLKGVSRVASLDILLGLDKTGRTYTEDDKAQFLQVKNDHYLSYIKHLTAADILPGVIEALTFLKTENIRIGLGSASKNAPFILDKTGLSAYFDAVIDGNMVTQAKPHPAVFLLGAEALRLIPSECLVVEDSEAGCQAAVHAGMAVIGIGEREHLPSADKVVASMRSFKKVIIFN</sequence>
<evidence type="ECO:0000256" key="9">
    <source>
        <dbReference type="ARBA" id="ARBA00044991"/>
    </source>
</evidence>
<feature type="binding site" evidence="12">
    <location>
        <position position="10"/>
    </location>
    <ligand>
        <name>Mg(2+)</name>
        <dbReference type="ChEBI" id="CHEBI:18420"/>
    </ligand>
</feature>
<feature type="binding site" evidence="11">
    <location>
        <begin position="43"/>
        <end position="48"/>
    </location>
    <ligand>
        <name>substrate</name>
    </ligand>
</feature>
<dbReference type="Proteomes" id="UP000286773">
    <property type="component" value="Unassembled WGS sequence"/>
</dbReference>
<comment type="caution">
    <text evidence="14">The sequence shown here is derived from an EMBL/GenBank/DDBJ whole genome shotgun (WGS) entry which is preliminary data.</text>
</comment>
<dbReference type="SFLD" id="SFLDS00003">
    <property type="entry name" value="Haloacid_Dehalogenase"/>
    <property type="match status" value="1"/>
</dbReference>
<evidence type="ECO:0000256" key="8">
    <source>
        <dbReference type="ARBA" id="ARBA00044968"/>
    </source>
</evidence>
<feature type="binding site" evidence="11">
    <location>
        <begin position="8"/>
        <end position="10"/>
    </location>
    <ligand>
        <name>substrate</name>
    </ligand>
</feature>
<feature type="binding site" evidence="12">
    <location>
        <position position="8"/>
    </location>
    <ligand>
        <name>Mg(2+)</name>
        <dbReference type="ChEBI" id="CHEBI:18420"/>
    </ligand>
</feature>
<dbReference type="EMBL" id="NGKC01000001">
    <property type="protein sequence ID" value="RSU14683.1"/>
    <property type="molecule type" value="Genomic_DNA"/>
</dbReference>
<name>A0A430B2Y3_9ENTE</name>
<dbReference type="CDD" id="cd02598">
    <property type="entry name" value="HAD_BPGM"/>
    <property type="match status" value="1"/>
</dbReference>
<feature type="binding site" evidence="12">
    <location>
        <position position="171"/>
    </location>
    <ligand>
        <name>Mg(2+)</name>
        <dbReference type="ChEBI" id="CHEBI:18420"/>
    </ligand>
</feature>
<evidence type="ECO:0000256" key="7">
    <source>
        <dbReference type="ARBA" id="ARBA00044926"/>
    </source>
</evidence>
<dbReference type="GO" id="GO:0008801">
    <property type="term" value="F:beta-phosphoglucomutase activity"/>
    <property type="evidence" value="ECO:0007669"/>
    <property type="project" value="UniProtKB-EC"/>
</dbReference>
<dbReference type="Gene3D" id="3.40.50.1000">
    <property type="entry name" value="HAD superfamily/HAD-like"/>
    <property type="match status" value="1"/>
</dbReference>
<feature type="site" description="Important for catalytic activity and assists the phosphoryl transfer reaction to Asp8 by balancing charge and orienting the reacting groups" evidence="13">
    <location>
        <position position="146"/>
    </location>
</feature>
<dbReference type="InterPro" id="IPR023198">
    <property type="entry name" value="PGP-like_dom2"/>
</dbReference>
<dbReference type="InterPro" id="IPR006439">
    <property type="entry name" value="HAD-SF_hydro_IA"/>
</dbReference>
<keyword evidence="5" id="KW-0413">Isomerase</keyword>
<feature type="binding site" evidence="11">
    <location>
        <position position="51"/>
    </location>
    <ligand>
        <name>substrate</name>
    </ligand>
</feature>
<dbReference type="PANTHER" id="PTHR46193:SF18">
    <property type="entry name" value="HEXITOL PHOSPHATASE B"/>
    <property type="match status" value="1"/>
</dbReference>
<feature type="binding site" evidence="11">
    <location>
        <begin position="115"/>
        <end position="119"/>
    </location>
    <ligand>
        <name>substrate</name>
    </ligand>
</feature>
<feature type="binding site" evidence="11">
    <location>
        <position position="77"/>
    </location>
    <ligand>
        <name>substrate</name>
    </ligand>
</feature>
<evidence type="ECO:0000256" key="13">
    <source>
        <dbReference type="PIRSR" id="PIRSR610972-4"/>
    </source>
</evidence>
<dbReference type="InterPro" id="IPR051600">
    <property type="entry name" value="Beta-PGM-like"/>
</dbReference>
<keyword evidence="4 12" id="KW-0460">Magnesium</keyword>
<evidence type="ECO:0000256" key="10">
    <source>
        <dbReference type="PIRSR" id="PIRSR610972-1"/>
    </source>
</evidence>
<evidence type="ECO:0000313" key="14">
    <source>
        <dbReference type="EMBL" id="RSU14683.1"/>
    </source>
</evidence>
<organism evidence="14 15">
    <name type="scientific">Vagococcus acidifermentans</name>
    <dbReference type="NCBI Taxonomy" id="564710"/>
    <lineage>
        <taxon>Bacteria</taxon>
        <taxon>Bacillati</taxon>
        <taxon>Bacillota</taxon>
        <taxon>Bacilli</taxon>
        <taxon>Lactobacillales</taxon>
        <taxon>Enterococcaceae</taxon>
        <taxon>Vagococcus</taxon>
    </lineage>
</organism>
<proteinExistence type="inferred from homology"/>
<dbReference type="GO" id="GO:0005975">
    <property type="term" value="P:carbohydrate metabolic process"/>
    <property type="evidence" value="ECO:0007669"/>
    <property type="project" value="InterPro"/>
</dbReference>
<feature type="active site" description="Proton donor/acceptor" evidence="10">
    <location>
        <position position="10"/>
    </location>
</feature>
<comment type="cofactor">
    <cofactor evidence="12">
        <name>Mg(2+)</name>
        <dbReference type="ChEBI" id="CHEBI:18420"/>
    </cofactor>
    <text evidence="12">Binds 2 magnesium ions per subunit.</text>
</comment>
<dbReference type="GO" id="GO:0000287">
    <property type="term" value="F:magnesium ion binding"/>
    <property type="evidence" value="ECO:0007669"/>
    <property type="project" value="InterPro"/>
</dbReference>
<dbReference type="InterPro" id="IPR010976">
    <property type="entry name" value="B-phosphoglucomutase_hydrolase"/>
</dbReference>
<dbReference type="Gene3D" id="1.10.150.240">
    <property type="entry name" value="Putative phosphatase, domain 2"/>
    <property type="match status" value="1"/>
</dbReference>
<dbReference type="SUPFAM" id="SSF56784">
    <property type="entry name" value="HAD-like"/>
    <property type="match status" value="1"/>
</dbReference>
<comment type="catalytic activity">
    <reaction evidence="7">
        <text>beta-D-glucose 1-phosphate = beta-D-glucose 6-phosphate</text>
        <dbReference type="Rhea" id="RHEA:20113"/>
        <dbReference type="ChEBI" id="CHEBI:57684"/>
        <dbReference type="ChEBI" id="CHEBI:58247"/>
        <dbReference type="EC" id="5.4.2.6"/>
    </reaction>
</comment>
<dbReference type="NCBIfam" id="TIGR02009">
    <property type="entry name" value="PGMB-YQAB-SF"/>
    <property type="match status" value="1"/>
</dbReference>
<dbReference type="InterPro" id="IPR023214">
    <property type="entry name" value="HAD_sf"/>
</dbReference>
<evidence type="ECO:0000256" key="11">
    <source>
        <dbReference type="PIRSR" id="PIRSR610972-2"/>
    </source>
</evidence>